<keyword evidence="3" id="KW-1185">Reference proteome</keyword>
<dbReference type="EMBL" id="SJTG01000002">
    <property type="protein sequence ID" value="TCI10121.1"/>
    <property type="molecule type" value="Genomic_DNA"/>
</dbReference>
<evidence type="ECO:0000313" key="3">
    <source>
        <dbReference type="Proteomes" id="UP000291822"/>
    </source>
</evidence>
<organism evidence="2 3">
    <name type="scientific">Dyella soli</name>
    <dbReference type="NCBI Taxonomy" id="522319"/>
    <lineage>
        <taxon>Bacteria</taxon>
        <taxon>Pseudomonadati</taxon>
        <taxon>Pseudomonadota</taxon>
        <taxon>Gammaproteobacteria</taxon>
        <taxon>Lysobacterales</taxon>
        <taxon>Rhodanobacteraceae</taxon>
        <taxon>Dyella</taxon>
    </lineage>
</organism>
<evidence type="ECO:0000256" key="1">
    <source>
        <dbReference type="SAM" id="Phobius"/>
    </source>
</evidence>
<reference evidence="2 3" key="1">
    <citation type="submission" date="2019-02" db="EMBL/GenBank/DDBJ databases">
        <title>Dyella amyloliquefaciens sp. nov., isolated from forest soil.</title>
        <authorList>
            <person name="Gao Z.-H."/>
            <person name="Qiu L.-H."/>
        </authorList>
    </citation>
    <scope>NUCLEOTIDE SEQUENCE [LARGE SCALE GENOMIC DNA]</scope>
    <source>
        <strain evidence="2 3">KACC 12747</strain>
    </source>
</reference>
<feature type="transmembrane region" description="Helical" evidence="1">
    <location>
        <begin position="55"/>
        <end position="76"/>
    </location>
</feature>
<feature type="transmembrane region" description="Helical" evidence="1">
    <location>
        <begin position="20"/>
        <end position="43"/>
    </location>
</feature>
<comment type="caution">
    <text evidence="2">The sequence shown here is derived from an EMBL/GenBank/DDBJ whole genome shotgun (WGS) entry which is preliminary data.</text>
</comment>
<dbReference type="Proteomes" id="UP000291822">
    <property type="component" value="Unassembled WGS sequence"/>
</dbReference>
<protein>
    <submittedName>
        <fullName evidence="2">DUF2523 domain-containing protein</fullName>
    </submittedName>
</protein>
<gene>
    <name evidence="2" type="ORF">EZM97_14475</name>
</gene>
<proteinExistence type="predicted"/>
<keyword evidence="1" id="KW-1133">Transmembrane helix</keyword>
<evidence type="ECO:0000313" key="2">
    <source>
        <dbReference type="EMBL" id="TCI10121.1"/>
    </source>
</evidence>
<keyword evidence="1" id="KW-0472">Membrane</keyword>
<keyword evidence="1" id="KW-0812">Transmembrane</keyword>
<accession>A0A4V2NLR5</accession>
<sequence>MPVVVAWIGRMLLTVGGEMLIRALVGAGVGIATYAAVVAPVKAQIQARFGAAGDLAQYIGFLGIDVAVTIVLSAWIGRNAVSASKAFFVKRAS</sequence>
<dbReference type="AlphaFoldDB" id="A0A4V2NLR5"/>
<name>A0A4V2NLR5_9GAMM</name>